<dbReference type="PANTHER" id="PTHR32305">
    <property type="match status" value="1"/>
</dbReference>
<dbReference type="Gene3D" id="2.180.10.10">
    <property type="entry name" value="RHS repeat-associated core"/>
    <property type="match status" value="1"/>
</dbReference>
<dbReference type="Proteomes" id="UP000031586">
    <property type="component" value="Unassembled WGS sequence"/>
</dbReference>
<dbReference type="RefSeq" id="WP_042980654.1">
    <property type="nucleotide sequence ID" value="NZ_JPRD01000066.1"/>
</dbReference>
<dbReference type="PATRIC" id="fig|1229493.5.peg.5147"/>
<sequence>GGTAILTARNQAEVKYKTVRYSGKERDATGLYYYGYRYYQPWVGRWLSSDPAGTVDGLNLYRMVRNNPVTLKDIDGLAPNKDTLRLAQGKISPLKNRGLITSSDSTEIGVNMRAVRVDKYNNVIKDSFSLNDSDFYGEKHATDNGHAVILNTFKGDQINSLYTGMKAGSYWGDNKLDLSVNVIKLSNGYDGSLGIEIPYFSIPENSPIIVSMGALSGCTAVYATRKNSFYAYHAGTANANGDWKTAINGVESIHEAHEKLTGLNVNKEGLSNNSLVSLFSEYYDQASITYTNSGREDKKITEKSLTVETFNYDEAKRSKYDISIGLAYALLSRSGSNVTIKSYSEDDKINTTSDFSVKTLASMKTTLHSSSVKNKYRCF</sequence>
<dbReference type="Gene3D" id="3.60.100.10">
    <property type="entry name" value="Cytotoxic necrotizing factor, Rho-activating domain"/>
    <property type="match status" value="1"/>
</dbReference>
<organism evidence="2 3">
    <name type="scientific">Vibrio owensii CAIM 1854 = LMG 25443</name>
    <dbReference type="NCBI Taxonomy" id="1229493"/>
    <lineage>
        <taxon>Bacteria</taxon>
        <taxon>Pseudomonadati</taxon>
        <taxon>Pseudomonadota</taxon>
        <taxon>Gammaproteobacteria</taxon>
        <taxon>Vibrionales</taxon>
        <taxon>Vibrionaceae</taxon>
        <taxon>Vibrio</taxon>
    </lineage>
</organism>
<dbReference type="InterPro" id="IPR037040">
    <property type="entry name" value="CNF_Rho-act_sf"/>
</dbReference>
<evidence type="ECO:0000313" key="2">
    <source>
        <dbReference type="EMBL" id="KIF47503.1"/>
    </source>
</evidence>
<dbReference type="InterPro" id="IPR022385">
    <property type="entry name" value="Rhs_assc_core"/>
</dbReference>
<comment type="caution">
    <text evidence="2">The sequence shown here is derived from an EMBL/GenBank/DDBJ whole genome shotgun (WGS) entry which is preliminary data.</text>
</comment>
<dbReference type="InterPro" id="IPR011324">
    <property type="entry name" value="Cytotoxic_necrot_fac-like_cat"/>
</dbReference>
<dbReference type="SUPFAM" id="SSF64438">
    <property type="entry name" value="CNF1/YfiH-like putative cysteine hydrolases"/>
    <property type="match status" value="1"/>
</dbReference>
<reference evidence="2 3" key="1">
    <citation type="submission" date="2014-07" db="EMBL/GenBank/DDBJ databases">
        <title>Unique and conserved regions in Vibrio harveyi and related species in comparison with the shrimp pathogen Vibrio harveyi CAIM 1792.</title>
        <authorList>
            <person name="Espinoza-Valles I."/>
            <person name="Vora G."/>
            <person name="Leekitcharoenphon P."/>
            <person name="Ussery D."/>
            <person name="Hoj L."/>
            <person name="Gomez-Gil B."/>
        </authorList>
    </citation>
    <scope>NUCLEOTIDE SEQUENCE [LARGE SCALE GENOMIC DNA]</scope>
    <source>
        <strain evidence="3">CAIM 1854 / LMG 25443</strain>
    </source>
</reference>
<name>A0A0C1VD28_9VIBR</name>
<accession>A0A0C1VD28</accession>
<dbReference type="AlphaFoldDB" id="A0A0C1VD28"/>
<dbReference type="InterPro" id="IPR008430">
    <property type="entry name" value="CNF_Rho-act"/>
</dbReference>
<gene>
    <name evidence="2" type="ORF">H735_27240</name>
</gene>
<evidence type="ECO:0000313" key="3">
    <source>
        <dbReference type="Proteomes" id="UP000031586"/>
    </source>
</evidence>
<proteinExistence type="predicted"/>
<dbReference type="InterPro" id="IPR050708">
    <property type="entry name" value="T6SS_VgrG/RHS"/>
</dbReference>
<dbReference type="Pfam" id="PF05785">
    <property type="entry name" value="CNF1"/>
    <property type="match status" value="1"/>
</dbReference>
<dbReference type="PANTHER" id="PTHR32305:SF15">
    <property type="entry name" value="PROTEIN RHSA-RELATED"/>
    <property type="match status" value="1"/>
</dbReference>
<evidence type="ECO:0000259" key="1">
    <source>
        <dbReference type="Pfam" id="PF05785"/>
    </source>
</evidence>
<dbReference type="EMBL" id="JPRD01000066">
    <property type="protein sequence ID" value="KIF47503.1"/>
    <property type="molecule type" value="Genomic_DNA"/>
</dbReference>
<feature type="non-terminal residue" evidence="2">
    <location>
        <position position="1"/>
    </location>
</feature>
<dbReference type="NCBIfam" id="TIGR03696">
    <property type="entry name" value="Rhs_assc_core"/>
    <property type="match status" value="1"/>
</dbReference>
<feature type="domain" description="Cytotoxic necrotizing factor Rho-activating" evidence="1">
    <location>
        <begin position="80"/>
        <end position="353"/>
    </location>
</feature>
<dbReference type="CDD" id="cd16834">
    <property type="entry name" value="CNF1-like"/>
    <property type="match status" value="1"/>
</dbReference>
<protein>
    <recommendedName>
        <fullName evidence="1">Cytotoxic necrotizing factor Rho-activating domain-containing protein</fullName>
    </recommendedName>
</protein>